<protein>
    <submittedName>
        <fullName evidence="1">Uncharacterized protein</fullName>
    </submittedName>
</protein>
<organism evidence="1 2">
    <name type="scientific">Arthrobacter stackebrandtii</name>
    <dbReference type="NCBI Taxonomy" id="272161"/>
    <lineage>
        <taxon>Bacteria</taxon>
        <taxon>Bacillati</taxon>
        <taxon>Actinomycetota</taxon>
        <taxon>Actinomycetes</taxon>
        <taxon>Micrococcales</taxon>
        <taxon>Micrococcaceae</taxon>
        <taxon>Arthrobacter</taxon>
    </lineage>
</organism>
<dbReference type="Proteomes" id="UP000711614">
    <property type="component" value="Unassembled WGS sequence"/>
</dbReference>
<dbReference type="EMBL" id="JAGIOI010000001">
    <property type="protein sequence ID" value="MBP2414240.1"/>
    <property type="molecule type" value="Genomic_DNA"/>
</dbReference>
<gene>
    <name evidence="1" type="ORF">JOF48_003039</name>
</gene>
<proteinExistence type="predicted"/>
<comment type="caution">
    <text evidence="1">The sequence shown here is derived from an EMBL/GenBank/DDBJ whole genome shotgun (WGS) entry which is preliminary data.</text>
</comment>
<keyword evidence="2" id="KW-1185">Reference proteome</keyword>
<evidence type="ECO:0000313" key="1">
    <source>
        <dbReference type="EMBL" id="MBP2414240.1"/>
    </source>
</evidence>
<reference evidence="1 2" key="1">
    <citation type="submission" date="2021-03" db="EMBL/GenBank/DDBJ databases">
        <title>Sequencing the genomes of 1000 actinobacteria strains.</title>
        <authorList>
            <person name="Klenk H.-P."/>
        </authorList>
    </citation>
    <scope>NUCLEOTIDE SEQUENCE [LARGE SCALE GENOMIC DNA]</scope>
    <source>
        <strain evidence="1 2">DSM 16005</strain>
    </source>
</reference>
<name>A0ABS4Z0A3_9MICC</name>
<evidence type="ECO:0000313" key="2">
    <source>
        <dbReference type="Proteomes" id="UP000711614"/>
    </source>
</evidence>
<sequence length="71" mass="7437">MAVSVSLEKLFGLVDEDAVAGEQRHASLLAVSDLDDPAVEVCRCVVGDRVGAWGSLVPPEYAVRVVTPKGS</sequence>
<accession>A0ABS4Z0A3</accession>